<dbReference type="EMBL" id="VHJK01000001">
    <property type="protein sequence ID" value="TRD12047.1"/>
    <property type="molecule type" value="Genomic_DNA"/>
</dbReference>
<dbReference type="OrthoDB" id="7410078at2"/>
<evidence type="ECO:0000313" key="2">
    <source>
        <dbReference type="EMBL" id="TRD12047.1"/>
    </source>
</evidence>
<organism evidence="2 3">
    <name type="scientific">Erythrobacter insulae</name>
    <dbReference type="NCBI Taxonomy" id="2584124"/>
    <lineage>
        <taxon>Bacteria</taxon>
        <taxon>Pseudomonadati</taxon>
        <taxon>Pseudomonadota</taxon>
        <taxon>Alphaproteobacteria</taxon>
        <taxon>Sphingomonadales</taxon>
        <taxon>Erythrobacteraceae</taxon>
        <taxon>Erythrobacter/Porphyrobacter group</taxon>
        <taxon>Erythrobacter</taxon>
    </lineage>
</organism>
<sequence>MFGPDTALMMDAIQIAALAAAVGAGGIYLALRLSKSGKRAEHSYSSKAEGSDPMDLAQRVENLERIATDQSLGLADEIEALRSAPSRHEEPEKGPQ</sequence>
<comment type="caution">
    <text evidence="2">The sequence shown here is derived from an EMBL/GenBank/DDBJ whole genome shotgun (WGS) entry which is preliminary data.</text>
</comment>
<keyword evidence="3" id="KW-1185">Reference proteome</keyword>
<reference evidence="2 3" key="1">
    <citation type="submission" date="2019-06" db="EMBL/GenBank/DDBJ databases">
        <title>Erythrobacter insulae sp. nov., isolated from a tidal flat.</title>
        <authorList>
            <person name="Yoon J.-H."/>
        </authorList>
    </citation>
    <scope>NUCLEOTIDE SEQUENCE [LARGE SCALE GENOMIC DNA]</scope>
    <source>
        <strain evidence="2 3">JBTF-M21</strain>
    </source>
</reference>
<accession>A0A547PD33</accession>
<evidence type="ECO:0000313" key="3">
    <source>
        <dbReference type="Proteomes" id="UP000316343"/>
    </source>
</evidence>
<keyword evidence="1" id="KW-0812">Transmembrane</keyword>
<keyword evidence="1" id="KW-1133">Transmembrane helix</keyword>
<dbReference type="Proteomes" id="UP000316343">
    <property type="component" value="Unassembled WGS sequence"/>
</dbReference>
<evidence type="ECO:0000256" key="1">
    <source>
        <dbReference type="SAM" id="Phobius"/>
    </source>
</evidence>
<protein>
    <submittedName>
        <fullName evidence="2">Uncharacterized protein</fullName>
    </submittedName>
</protein>
<dbReference type="AlphaFoldDB" id="A0A547PD33"/>
<feature type="transmembrane region" description="Helical" evidence="1">
    <location>
        <begin position="12"/>
        <end position="31"/>
    </location>
</feature>
<proteinExistence type="predicted"/>
<keyword evidence="1" id="KW-0472">Membrane</keyword>
<dbReference type="RefSeq" id="WP_142788320.1">
    <property type="nucleotide sequence ID" value="NZ_VHJK01000001.1"/>
</dbReference>
<gene>
    <name evidence="2" type="ORF">FGU71_09375</name>
</gene>
<name>A0A547PD33_9SPHN</name>